<evidence type="ECO:0000313" key="1">
    <source>
        <dbReference type="EMBL" id="KAJ8680056.1"/>
    </source>
</evidence>
<gene>
    <name evidence="1" type="ORF">QAD02_015843</name>
</gene>
<dbReference type="Proteomes" id="UP001239111">
    <property type="component" value="Chromosome 2"/>
</dbReference>
<comment type="caution">
    <text evidence="1">The sequence shown here is derived from an EMBL/GenBank/DDBJ whole genome shotgun (WGS) entry which is preliminary data.</text>
</comment>
<dbReference type="EMBL" id="CM056742">
    <property type="protein sequence ID" value="KAJ8680056.1"/>
    <property type="molecule type" value="Genomic_DNA"/>
</dbReference>
<evidence type="ECO:0000313" key="2">
    <source>
        <dbReference type="Proteomes" id="UP001239111"/>
    </source>
</evidence>
<organism evidence="1 2">
    <name type="scientific">Eretmocerus hayati</name>
    <dbReference type="NCBI Taxonomy" id="131215"/>
    <lineage>
        <taxon>Eukaryota</taxon>
        <taxon>Metazoa</taxon>
        <taxon>Ecdysozoa</taxon>
        <taxon>Arthropoda</taxon>
        <taxon>Hexapoda</taxon>
        <taxon>Insecta</taxon>
        <taxon>Pterygota</taxon>
        <taxon>Neoptera</taxon>
        <taxon>Endopterygota</taxon>
        <taxon>Hymenoptera</taxon>
        <taxon>Apocrita</taxon>
        <taxon>Proctotrupomorpha</taxon>
        <taxon>Chalcidoidea</taxon>
        <taxon>Aphelinidae</taxon>
        <taxon>Aphelininae</taxon>
        <taxon>Eretmocerus</taxon>
    </lineage>
</organism>
<sequence>MEAENFVTREDQRYTYLMRLRDEDEFPNAAINIVFVNKDRFFIGAHENNHAVIVHESIQDFHCFLDKDDFGDWCVTNSNLGDIFINGKRLRPGEKRVFRKGDTLQLGKTDMFMYNLAVFPFPVPTKEEVYIKKEEKHSVDE</sequence>
<protein>
    <submittedName>
        <fullName evidence="1">Uncharacterized protein</fullName>
    </submittedName>
</protein>
<name>A0ACC2PAM7_9HYME</name>
<reference evidence="1" key="1">
    <citation type="submission" date="2023-04" db="EMBL/GenBank/DDBJ databases">
        <title>A chromosome-level genome assembly of the parasitoid wasp Eretmocerus hayati.</title>
        <authorList>
            <person name="Zhong Y."/>
            <person name="Liu S."/>
            <person name="Liu Y."/>
        </authorList>
    </citation>
    <scope>NUCLEOTIDE SEQUENCE</scope>
    <source>
        <strain evidence="1">ZJU_SS_LIU_2023</strain>
    </source>
</reference>
<accession>A0ACC2PAM7</accession>
<proteinExistence type="predicted"/>
<keyword evidence="2" id="KW-1185">Reference proteome</keyword>